<dbReference type="AlphaFoldDB" id="A0A6H2EIV9"/>
<name>A0A6H2EIV9_9ACTO</name>
<dbReference type="Proteomes" id="UP000502298">
    <property type="component" value="Chromosome"/>
</dbReference>
<dbReference type="Gene3D" id="3.30.420.40">
    <property type="match status" value="2"/>
</dbReference>
<dbReference type="KEGG" id="arca:HC352_00100"/>
<dbReference type="Gene3D" id="1.10.10.10">
    <property type="entry name" value="Winged helix-like DNA-binding domain superfamily/Winged helix DNA-binding domain"/>
    <property type="match status" value="1"/>
</dbReference>
<dbReference type="RefSeq" id="WP_168917017.1">
    <property type="nucleotide sequence ID" value="NZ_CP050804.1"/>
</dbReference>
<protein>
    <submittedName>
        <fullName evidence="3">ROK family protein</fullName>
    </submittedName>
</protein>
<proteinExistence type="inferred from homology"/>
<organism evidence="3 4">
    <name type="scientific">Arcanobacterium buesumense</name>
    <dbReference type="NCBI Taxonomy" id="2722751"/>
    <lineage>
        <taxon>Bacteria</taxon>
        <taxon>Bacillati</taxon>
        <taxon>Actinomycetota</taxon>
        <taxon>Actinomycetes</taxon>
        <taxon>Actinomycetales</taxon>
        <taxon>Actinomycetaceae</taxon>
        <taxon>Arcanobacterium</taxon>
    </lineage>
</organism>
<feature type="domain" description="HTH iclR-type" evidence="2">
    <location>
        <begin position="44"/>
        <end position="79"/>
    </location>
</feature>
<dbReference type="PANTHER" id="PTHR18964">
    <property type="entry name" value="ROK (REPRESSOR, ORF, KINASE) FAMILY"/>
    <property type="match status" value="1"/>
</dbReference>
<evidence type="ECO:0000259" key="2">
    <source>
        <dbReference type="Pfam" id="PF09339"/>
    </source>
</evidence>
<dbReference type="EMBL" id="CP050804">
    <property type="protein sequence ID" value="QJC21074.1"/>
    <property type="molecule type" value="Genomic_DNA"/>
</dbReference>
<comment type="similarity">
    <text evidence="1">Belongs to the ROK (NagC/XylR) family.</text>
</comment>
<dbReference type="SUPFAM" id="SSF53067">
    <property type="entry name" value="Actin-like ATPase domain"/>
    <property type="match status" value="1"/>
</dbReference>
<dbReference type="GO" id="GO:0006355">
    <property type="term" value="P:regulation of DNA-templated transcription"/>
    <property type="evidence" value="ECO:0007669"/>
    <property type="project" value="InterPro"/>
</dbReference>
<evidence type="ECO:0000313" key="3">
    <source>
        <dbReference type="EMBL" id="QJC21074.1"/>
    </source>
</evidence>
<dbReference type="InterPro" id="IPR036388">
    <property type="entry name" value="WH-like_DNA-bd_sf"/>
</dbReference>
<dbReference type="Pfam" id="PF09339">
    <property type="entry name" value="HTH_IclR"/>
    <property type="match status" value="1"/>
</dbReference>
<dbReference type="Pfam" id="PF00480">
    <property type="entry name" value="ROK"/>
    <property type="match status" value="1"/>
</dbReference>
<keyword evidence="4" id="KW-1185">Reference proteome</keyword>
<sequence>MEKSLKNMTINHFTHSMRSPVGTGIEKVRNYNLSLLARAAITSNTPLSRADLAATTKLNKSTVTRLVDTLIHYGILVEQPTERTTSAGRPSVPLSAAAHTHVAIGAEISDSSVRTCIVDLRGKILSEHIHEFIDQPLPENVFPLLVNSLKKHEKQIRSSHMNLVGITCGFPGLVSENDGVLFSAPSMSWKNISLPDMLNEFTNSNPYRVHFENSINLEGFNELIHLRRHNDSKNSFLYISGSSGIGSAIVRDGVIYTGARGFAGEIGHIAVTENDVICSCGSTGCLETVAGRRYIMRQAGFPGDAPIAHLYAALHRKDPQALTAMSNVGTILGKAIAASLNLFDLPEVRLGGIFADLFPHMKKELQAEIDERVLTSTLKQIQVSKSLGDERAASEGGAWRMLLNFIDSPDTWTVPDSYALTYYDVDQTPEVMI</sequence>
<dbReference type="InterPro" id="IPR043129">
    <property type="entry name" value="ATPase_NBD"/>
</dbReference>
<dbReference type="InterPro" id="IPR005471">
    <property type="entry name" value="Tscrpt_reg_IclR_N"/>
</dbReference>
<dbReference type="GO" id="GO:0003677">
    <property type="term" value="F:DNA binding"/>
    <property type="evidence" value="ECO:0007669"/>
    <property type="project" value="InterPro"/>
</dbReference>
<evidence type="ECO:0000313" key="4">
    <source>
        <dbReference type="Proteomes" id="UP000502298"/>
    </source>
</evidence>
<dbReference type="PANTHER" id="PTHR18964:SF149">
    <property type="entry name" value="BIFUNCTIONAL UDP-N-ACETYLGLUCOSAMINE 2-EPIMERASE_N-ACETYLMANNOSAMINE KINASE"/>
    <property type="match status" value="1"/>
</dbReference>
<reference evidence="3 4" key="1">
    <citation type="submission" date="2020-03" db="EMBL/GenBank/DDBJ databases">
        <title>Complete genome of Arcanobacterium buesumensis sp. nov. strain 2701.</title>
        <authorList>
            <person name="Borowiak M."/>
            <person name="Alssahen M."/>
            <person name="Laemmler C."/>
            <person name="Malorny B."/>
            <person name="Hassan A."/>
            <person name="Prenger-Berninghoff E."/>
            <person name="Ploetz M."/>
            <person name="Abdulmawjood A."/>
        </authorList>
    </citation>
    <scope>NUCLEOTIDE SEQUENCE [LARGE SCALE GENOMIC DNA]</scope>
    <source>
        <strain evidence="3 4">2701</strain>
    </source>
</reference>
<gene>
    <name evidence="3" type="ORF">HC352_00100</name>
</gene>
<dbReference type="InterPro" id="IPR036390">
    <property type="entry name" value="WH_DNA-bd_sf"/>
</dbReference>
<dbReference type="SUPFAM" id="SSF46785">
    <property type="entry name" value="Winged helix' DNA-binding domain"/>
    <property type="match status" value="1"/>
</dbReference>
<accession>A0A6H2EIV9</accession>
<evidence type="ECO:0000256" key="1">
    <source>
        <dbReference type="ARBA" id="ARBA00006479"/>
    </source>
</evidence>
<dbReference type="InterPro" id="IPR000600">
    <property type="entry name" value="ROK"/>
</dbReference>